<keyword evidence="2" id="KW-1185">Reference proteome</keyword>
<accession>A0A1E3Q8H0</accession>
<dbReference type="AlphaFoldDB" id="A0A1E3Q8H0"/>
<evidence type="ECO:0000313" key="2">
    <source>
        <dbReference type="Proteomes" id="UP000094385"/>
    </source>
</evidence>
<gene>
    <name evidence="1" type="ORF">LIPSTDRAFT_275510</name>
</gene>
<protein>
    <submittedName>
        <fullName evidence="1">Uncharacterized protein</fullName>
    </submittedName>
</protein>
<dbReference type="OrthoDB" id="2307182at2759"/>
<dbReference type="Proteomes" id="UP000094385">
    <property type="component" value="Unassembled WGS sequence"/>
</dbReference>
<proteinExistence type="predicted"/>
<reference evidence="1 2" key="1">
    <citation type="journal article" date="2016" name="Proc. Natl. Acad. Sci. U.S.A.">
        <title>Comparative genomics of biotechnologically important yeasts.</title>
        <authorList>
            <person name="Riley R."/>
            <person name="Haridas S."/>
            <person name="Wolfe K.H."/>
            <person name="Lopes M.R."/>
            <person name="Hittinger C.T."/>
            <person name="Goeker M."/>
            <person name="Salamov A.A."/>
            <person name="Wisecaver J.H."/>
            <person name="Long T.M."/>
            <person name="Calvey C.H."/>
            <person name="Aerts A.L."/>
            <person name="Barry K.W."/>
            <person name="Choi C."/>
            <person name="Clum A."/>
            <person name="Coughlan A.Y."/>
            <person name="Deshpande S."/>
            <person name="Douglass A.P."/>
            <person name="Hanson S.J."/>
            <person name="Klenk H.-P."/>
            <person name="LaButti K.M."/>
            <person name="Lapidus A."/>
            <person name="Lindquist E.A."/>
            <person name="Lipzen A.M."/>
            <person name="Meier-Kolthoff J.P."/>
            <person name="Ohm R.A."/>
            <person name="Otillar R.P."/>
            <person name="Pangilinan J.L."/>
            <person name="Peng Y."/>
            <person name="Rokas A."/>
            <person name="Rosa C.A."/>
            <person name="Scheuner C."/>
            <person name="Sibirny A.A."/>
            <person name="Slot J.C."/>
            <person name="Stielow J.B."/>
            <person name="Sun H."/>
            <person name="Kurtzman C.P."/>
            <person name="Blackwell M."/>
            <person name="Grigoriev I.V."/>
            <person name="Jeffries T.W."/>
        </authorList>
    </citation>
    <scope>NUCLEOTIDE SEQUENCE [LARGE SCALE GENOMIC DNA]</scope>
    <source>
        <strain evidence="1 2">NRRL Y-11557</strain>
    </source>
</reference>
<organism evidence="1 2">
    <name type="scientific">Lipomyces starkeyi NRRL Y-11557</name>
    <dbReference type="NCBI Taxonomy" id="675824"/>
    <lineage>
        <taxon>Eukaryota</taxon>
        <taxon>Fungi</taxon>
        <taxon>Dikarya</taxon>
        <taxon>Ascomycota</taxon>
        <taxon>Saccharomycotina</taxon>
        <taxon>Lipomycetes</taxon>
        <taxon>Lipomycetales</taxon>
        <taxon>Lipomycetaceae</taxon>
        <taxon>Lipomyces</taxon>
    </lineage>
</organism>
<evidence type="ECO:0000313" key="1">
    <source>
        <dbReference type="EMBL" id="ODQ73910.1"/>
    </source>
</evidence>
<sequence>MEQHDSDAFDADAHSLRFRASLAECFVIENDVCVGSCAQTNDQSLQKRAIKCFRNDIFDCTGYYFHLRRCNERVDGPCFSLTCSRSNERRTGERDPSSVQRYTTSREFFECHGELHISFSKSNRSATFIYDHKCHAEAPKFRITEVKAQLLLAPRQIYQNLIQLADTPQFAKTDLHTITRQQVYNVWLSLAKREWKRDGTDDFRSVQLLVGEHSGFQLIPGLQEPGVSLAFATPCFPDMVKYDRAKMTEIFIDSTFGTNRHGYELYCVIRPRLNPSILPSIGYAWCPRSGQEGITVNDVVDCVERCRSKAGRGSHRQRLC</sequence>
<dbReference type="EMBL" id="KV454293">
    <property type="protein sequence ID" value="ODQ73910.1"/>
    <property type="molecule type" value="Genomic_DNA"/>
</dbReference>
<name>A0A1E3Q8H0_LIPST</name>